<dbReference type="PANTHER" id="PTHR43673:SF2">
    <property type="entry name" value="NITROREDUCTASE"/>
    <property type="match status" value="1"/>
</dbReference>
<dbReference type="InterPro" id="IPR033878">
    <property type="entry name" value="NfsB-like"/>
</dbReference>
<comment type="cofactor">
    <cofactor evidence="1">
        <name>FMN</name>
        <dbReference type="ChEBI" id="CHEBI:58210"/>
    </cofactor>
</comment>
<organism evidence="8 9">
    <name type="scientific">Wandonia haliotis</name>
    <dbReference type="NCBI Taxonomy" id="574963"/>
    <lineage>
        <taxon>Bacteria</taxon>
        <taxon>Pseudomonadati</taxon>
        <taxon>Bacteroidota</taxon>
        <taxon>Flavobacteriia</taxon>
        <taxon>Flavobacteriales</taxon>
        <taxon>Crocinitomicaceae</taxon>
        <taxon>Wandonia</taxon>
    </lineage>
</organism>
<dbReference type="Pfam" id="PF00881">
    <property type="entry name" value="Nitroreductase"/>
    <property type="match status" value="1"/>
</dbReference>
<comment type="similarity">
    <text evidence="2">Belongs to the nitroreductase family.</text>
</comment>
<keyword evidence="4" id="KW-0288">FMN</keyword>
<evidence type="ECO:0000256" key="2">
    <source>
        <dbReference type="ARBA" id="ARBA00007118"/>
    </source>
</evidence>
<dbReference type="Gene3D" id="3.40.109.10">
    <property type="entry name" value="NADH Oxidase"/>
    <property type="match status" value="1"/>
</dbReference>
<reference evidence="8 9" key="1">
    <citation type="journal article" date="2019" name="Int. J. Syst. Evol. Microbiol.">
        <title>The Global Catalogue of Microorganisms (GCM) 10K type strain sequencing project: providing services to taxonomists for standard genome sequencing and annotation.</title>
        <authorList>
            <consortium name="The Broad Institute Genomics Platform"/>
            <consortium name="The Broad Institute Genome Sequencing Center for Infectious Disease"/>
            <person name="Wu L."/>
            <person name="Ma J."/>
        </authorList>
    </citation>
    <scope>NUCLEOTIDE SEQUENCE [LARGE SCALE GENOMIC DNA]</scope>
    <source>
        <strain evidence="8 9">JCM 16083</strain>
    </source>
</reference>
<comment type="caution">
    <text evidence="8">The sequence shown here is derived from an EMBL/GenBank/DDBJ whole genome shotgun (WGS) entry which is preliminary data.</text>
</comment>
<evidence type="ECO:0000259" key="7">
    <source>
        <dbReference type="Pfam" id="PF00881"/>
    </source>
</evidence>
<evidence type="ECO:0000256" key="3">
    <source>
        <dbReference type="ARBA" id="ARBA00022630"/>
    </source>
</evidence>
<evidence type="ECO:0000313" key="8">
    <source>
        <dbReference type="EMBL" id="GAA0876952.1"/>
    </source>
</evidence>
<proteinExistence type="inferred from homology"/>
<dbReference type="RefSeq" id="WP_343790833.1">
    <property type="nucleotide sequence ID" value="NZ_BAAAFH010000022.1"/>
</dbReference>
<dbReference type="Proteomes" id="UP001501126">
    <property type="component" value="Unassembled WGS sequence"/>
</dbReference>
<evidence type="ECO:0000256" key="1">
    <source>
        <dbReference type="ARBA" id="ARBA00001917"/>
    </source>
</evidence>
<evidence type="ECO:0000256" key="6">
    <source>
        <dbReference type="ARBA" id="ARBA00023002"/>
    </source>
</evidence>
<dbReference type="InterPro" id="IPR029479">
    <property type="entry name" value="Nitroreductase"/>
</dbReference>
<dbReference type="EMBL" id="BAAAFH010000022">
    <property type="protein sequence ID" value="GAA0876952.1"/>
    <property type="molecule type" value="Genomic_DNA"/>
</dbReference>
<sequence>MENRTIVDALQWRYACKKFDPGKIIPEDTFQRILQALNLTPTSMGMQLMKFLVVQNTEVRKALVPHAYNQHQITDCSHLLVLCRESHVTQDFIDEYVNRSARIRNQDVNSSKIKGFKKMLESANLMSENDRVKWMSSQVYIALGVLLTACAVEQVDACPMEGFVPQEFDRILKLREKGLKSIVVVPLGYRHEEDPYQHLPKVRRELDTIVEYI</sequence>
<evidence type="ECO:0000313" key="9">
    <source>
        <dbReference type="Proteomes" id="UP001501126"/>
    </source>
</evidence>
<gene>
    <name evidence="8" type="ORF">GCM10009118_33620</name>
</gene>
<dbReference type="CDD" id="cd02149">
    <property type="entry name" value="NfsB-like"/>
    <property type="match status" value="1"/>
</dbReference>
<dbReference type="SUPFAM" id="SSF55469">
    <property type="entry name" value="FMN-dependent nitroreductase-like"/>
    <property type="match status" value="1"/>
</dbReference>
<evidence type="ECO:0000256" key="4">
    <source>
        <dbReference type="ARBA" id="ARBA00022643"/>
    </source>
</evidence>
<feature type="domain" description="Nitroreductase" evidence="7">
    <location>
        <begin position="11"/>
        <end position="189"/>
    </location>
</feature>
<keyword evidence="5" id="KW-0521">NADP</keyword>
<evidence type="ECO:0000256" key="5">
    <source>
        <dbReference type="ARBA" id="ARBA00022857"/>
    </source>
</evidence>
<protein>
    <submittedName>
        <fullName evidence="8">NAD(P)H-dependent oxidoreductase</fullName>
    </submittedName>
</protein>
<keyword evidence="3" id="KW-0285">Flavoprotein</keyword>
<name>A0ABN1MVF4_9FLAO</name>
<keyword evidence="9" id="KW-1185">Reference proteome</keyword>
<dbReference type="PANTHER" id="PTHR43673">
    <property type="entry name" value="NAD(P)H NITROREDUCTASE YDGI-RELATED"/>
    <property type="match status" value="1"/>
</dbReference>
<accession>A0ABN1MVF4</accession>
<dbReference type="InterPro" id="IPR000415">
    <property type="entry name" value="Nitroreductase-like"/>
</dbReference>
<keyword evidence="6" id="KW-0560">Oxidoreductase</keyword>